<proteinExistence type="predicted"/>
<dbReference type="RefSeq" id="XP_014154770.1">
    <property type="nucleotide sequence ID" value="XM_014299295.1"/>
</dbReference>
<organism evidence="1 2">
    <name type="scientific">Sphaeroforma arctica JP610</name>
    <dbReference type="NCBI Taxonomy" id="667725"/>
    <lineage>
        <taxon>Eukaryota</taxon>
        <taxon>Ichthyosporea</taxon>
        <taxon>Ichthyophonida</taxon>
        <taxon>Sphaeroforma</taxon>
    </lineage>
</organism>
<evidence type="ECO:0000313" key="1">
    <source>
        <dbReference type="EMBL" id="KNC80868.1"/>
    </source>
</evidence>
<reference evidence="1 2" key="1">
    <citation type="submission" date="2011-02" db="EMBL/GenBank/DDBJ databases">
        <title>The Genome Sequence of Sphaeroforma arctica JP610.</title>
        <authorList>
            <consortium name="The Broad Institute Genome Sequencing Platform"/>
            <person name="Russ C."/>
            <person name="Cuomo C."/>
            <person name="Young S.K."/>
            <person name="Zeng Q."/>
            <person name="Gargeya S."/>
            <person name="Alvarado L."/>
            <person name="Berlin A."/>
            <person name="Chapman S.B."/>
            <person name="Chen Z."/>
            <person name="Freedman E."/>
            <person name="Gellesch M."/>
            <person name="Goldberg J."/>
            <person name="Griggs A."/>
            <person name="Gujja S."/>
            <person name="Heilman E."/>
            <person name="Heiman D."/>
            <person name="Howarth C."/>
            <person name="Mehta T."/>
            <person name="Neiman D."/>
            <person name="Pearson M."/>
            <person name="Roberts A."/>
            <person name="Saif S."/>
            <person name="Shea T."/>
            <person name="Shenoy N."/>
            <person name="Sisk P."/>
            <person name="Stolte C."/>
            <person name="Sykes S."/>
            <person name="White J."/>
            <person name="Yandava C."/>
            <person name="Burger G."/>
            <person name="Gray M.W."/>
            <person name="Holland P.W.H."/>
            <person name="King N."/>
            <person name="Lang F.B.F."/>
            <person name="Roger A.J."/>
            <person name="Ruiz-Trillo I."/>
            <person name="Haas B."/>
            <person name="Nusbaum C."/>
            <person name="Birren B."/>
        </authorList>
    </citation>
    <scope>NUCLEOTIDE SEQUENCE [LARGE SCALE GENOMIC DNA]</scope>
    <source>
        <strain evidence="1 2">JP610</strain>
    </source>
</reference>
<protein>
    <recommendedName>
        <fullName evidence="3">Right handed beta helix domain-containing protein</fullName>
    </recommendedName>
</protein>
<gene>
    <name evidence="1" type="ORF">SARC_06784</name>
</gene>
<dbReference type="EMBL" id="KQ242096">
    <property type="protein sequence ID" value="KNC80868.1"/>
    <property type="molecule type" value="Genomic_DNA"/>
</dbReference>
<keyword evidence="2" id="KW-1185">Reference proteome</keyword>
<sequence>MVLQNYFNHGQGGVFFFGMVNGAGSTITGLFEGNKATEGGVLVADTVDCDGELTLTGTYTNNAAEDFYGHCGSRGGAITVRRVDGGTTVTIDGTFENNIGGVFGGVLRNDRILNNARINLYGDFTDNTAEDGNIANMRVLASGSIFHFAPSNIDTISADDIQFSSDACTDTSTKENVITCEN</sequence>
<name>A0A0L0FY31_9EUKA</name>
<dbReference type="Proteomes" id="UP000054560">
    <property type="component" value="Unassembled WGS sequence"/>
</dbReference>
<dbReference type="GeneID" id="25907288"/>
<dbReference type="AlphaFoldDB" id="A0A0L0FY31"/>
<evidence type="ECO:0008006" key="3">
    <source>
        <dbReference type="Google" id="ProtNLM"/>
    </source>
</evidence>
<evidence type="ECO:0000313" key="2">
    <source>
        <dbReference type="Proteomes" id="UP000054560"/>
    </source>
</evidence>
<accession>A0A0L0FY31</accession>